<dbReference type="Proteomes" id="UP000276133">
    <property type="component" value="Unassembled WGS sequence"/>
</dbReference>
<organism evidence="2 3">
    <name type="scientific">Brachionus plicatilis</name>
    <name type="common">Marine rotifer</name>
    <name type="synonym">Brachionus muelleri</name>
    <dbReference type="NCBI Taxonomy" id="10195"/>
    <lineage>
        <taxon>Eukaryota</taxon>
        <taxon>Metazoa</taxon>
        <taxon>Spiralia</taxon>
        <taxon>Gnathifera</taxon>
        <taxon>Rotifera</taxon>
        <taxon>Eurotatoria</taxon>
        <taxon>Monogononta</taxon>
        <taxon>Pseudotrocha</taxon>
        <taxon>Ploima</taxon>
        <taxon>Brachionidae</taxon>
        <taxon>Brachionus</taxon>
    </lineage>
</organism>
<proteinExistence type="predicted"/>
<keyword evidence="1" id="KW-0472">Membrane</keyword>
<evidence type="ECO:0000313" key="2">
    <source>
        <dbReference type="EMBL" id="RNA05498.1"/>
    </source>
</evidence>
<dbReference type="AlphaFoldDB" id="A0A3M7Q3H2"/>
<feature type="transmembrane region" description="Helical" evidence="1">
    <location>
        <begin position="34"/>
        <end position="55"/>
    </location>
</feature>
<sequence>MTSNQTLLWYQDEPEYGLFDPAQSQDKSHHRLYLSYRIATLVCVSSLFLCGALLWPPDSNRSLQYGLK</sequence>
<evidence type="ECO:0000256" key="1">
    <source>
        <dbReference type="SAM" id="Phobius"/>
    </source>
</evidence>
<accession>A0A3M7Q3H2</accession>
<reference evidence="2 3" key="1">
    <citation type="journal article" date="2018" name="Sci. Rep.">
        <title>Genomic signatures of local adaptation to the degree of environmental predictability in rotifers.</title>
        <authorList>
            <person name="Franch-Gras L."/>
            <person name="Hahn C."/>
            <person name="Garcia-Roger E.M."/>
            <person name="Carmona M.J."/>
            <person name="Serra M."/>
            <person name="Gomez A."/>
        </authorList>
    </citation>
    <scope>NUCLEOTIDE SEQUENCE [LARGE SCALE GENOMIC DNA]</scope>
    <source>
        <strain evidence="2">HYR1</strain>
    </source>
</reference>
<keyword evidence="1" id="KW-0812">Transmembrane</keyword>
<name>A0A3M7Q3H2_BRAPC</name>
<evidence type="ECO:0000313" key="3">
    <source>
        <dbReference type="Proteomes" id="UP000276133"/>
    </source>
</evidence>
<comment type="caution">
    <text evidence="2">The sequence shown here is derived from an EMBL/GenBank/DDBJ whole genome shotgun (WGS) entry which is preliminary data.</text>
</comment>
<keyword evidence="3" id="KW-1185">Reference proteome</keyword>
<keyword evidence="1" id="KW-1133">Transmembrane helix</keyword>
<gene>
    <name evidence="2" type="ORF">BpHYR1_018475</name>
</gene>
<protein>
    <submittedName>
        <fullName evidence="2">Uncharacterized protein</fullName>
    </submittedName>
</protein>
<dbReference type="EMBL" id="REGN01007703">
    <property type="protein sequence ID" value="RNA05498.1"/>
    <property type="molecule type" value="Genomic_DNA"/>
</dbReference>